<protein>
    <submittedName>
        <fullName evidence="4">Succinate-semialdehyde dehydrogenase [NADP(+)] GabD</fullName>
        <ecNumber evidence="4">1.2.1.79</ecNumber>
    </submittedName>
</protein>
<dbReference type="Gene3D" id="3.40.605.10">
    <property type="entry name" value="Aldehyde Dehydrogenase, Chain A, domain 1"/>
    <property type="match status" value="1"/>
</dbReference>
<dbReference type="SUPFAM" id="SSF53720">
    <property type="entry name" value="ALDH-like"/>
    <property type="match status" value="1"/>
</dbReference>
<evidence type="ECO:0000313" key="5">
    <source>
        <dbReference type="Proteomes" id="UP001628193"/>
    </source>
</evidence>
<gene>
    <name evidence="4" type="primary">gabD</name>
    <name evidence="4" type="ORF">SIID45300_00678</name>
</gene>
<dbReference type="InterPro" id="IPR051020">
    <property type="entry name" value="ALDH-related_metabolic_enz"/>
</dbReference>
<dbReference type="Pfam" id="PF00171">
    <property type="entry name" value="Aldedh"/>
    <property type="match status" value="1"/>
</dbReference>
<comment type="similarity">
    <text evidence="1">Belongs to the aldehyde dehydrogenase family.</text>
</comment>
<dbReference type="EC" id="1.2.1.79" evidence="4"/>
<dbReference type="Gene3D" id="3.40.309.10">
    <property type="entry name" value="Aldehyde Dehydrogenase, Chain A, domain 2"/>
    <property type="match status" value="1"/>
</dbReference>
<comment type="caution">
    <text evidence="4">The sequence shown here is derived from an EMBL/GenBank/DDBJ whole genome shotgun (WGS) entry which is preliminary data.</text>
</comment>
<dbReference type="GO" id="GO:0036243">
    <property type="term" value="F:succinate-semialdehyde dehydrogenase (NADP+) activity"/>
    <property type="evidence" value="ECO:0007669"/>
    <property type="project" value="UniProtKB-EC"/>
</dbReference>
<evidence type="ECO:0000313" key="4">
    <source>
        <dbReference type="EMBL" id="GAB0056372.1"/>
    </source>
</evidence>
<name>A0ABQ0C673_9PROT</name>
<dbReference type="PANTHER" id="PTHR42991:SF1">
    <property type="entry name" value="ALDEHYDE DEHYDROGENASE"/>
    <property type="match status" value="1"/>
</dbReference>
<evidence type="ECO:0000259" key="3">
    <source>
        <dbReference type="Pfam" id="PF00171"/>
    </source>
</evidence>
<keyword evidence="2 4" id="KW-0560">Oxidoreductase</keyword>
<dbReference type="CDD" id="cd07147">
    <property type="entry name" value="ALDH_F21_RNP123"/>
    <property type="match status" value="1"/>
</dbReference>
<dbReference type="InterPro" id="IPR015590">
    <property type="entry name" value="Aldehyde_DH_dom"/>
</dbReference>
<dbReference type="EMBL" id="BAAFGK010000002">
    <property type="protein sequence ID" value="GAB0056372.1"/>
    <property type="molecule type" value="Genomic_DNA"/>
</dbReference>
<evidence type="ECO:0000256" key="1">
    <source>
        <dbReference type="ARBA" id="ARBA00009986"/>
    </source>
</evidence>
<proteinExistence type="inferred from homology"/>
<dbReference type="RefSeq" id="WP_420904083.1">
    <property type="nucleotide sequence ID" value="NZ_BAAFGK010000002.1"/>
</dbReference>
<reference evidence="4 5" key="1">
    <citation type="submission" date="2024-09" db="EMBL/GenBank/DDBJ databases">
        <title>Draft genome sequence of Candidatus Magnetaquicoccaceae bacterium FCR-1.</title>
        <authorList>
            <person name="Shimoshige H."/>
            <person name="Shimamura S."/>
            <person name="Taoka A."/>
            <person name="Kobayashi H."/>
            <person name="Maekawa T."/>
        </authorList>
    </citation>
    <scope>NUCLEOTIDE SEQUENCE [LARGE SCALE GENOMIC DNA]</scope>
    <source>
        <strain evidence="4 5">FCR-1</strain>
    </source>
</reference>
<keyword evidence="5" id="KW-1185">Reference proteome</keyword>
<accession>A0ABQ0C673</accession>
<dbReference type="PANTHER" id="PTHR42991">
    <property type="entry name" value="ALDEHYDE DEHYDROGENASE"/>
    <property type="match status" value="1"/>
</dbReference>
<sequence length="484" mass="52952">MSRAVNGSGLHLAYLAGEWVETGASLEVVNPYNGERVASVALCGTLEIDRALNAAVESLEETRRLEPWQRAKALAFVRDRLIERREAFARILSQENGKTLSESRLELDRAAATFDIAVGEATRIYGEAYDLGINPLGAGRRALVRHYPIGVVAGVAPFNFPLNLAIHKIAPAMAAGCPIVLKPASKTPVTALMLAGIIQESGWPLKAFSVLPCDRQAGQMLVEDDRVKLLSFTGSPEVGWKMKQQAGRKKVVLELGGNAGLIVDRDVTDWDLLINRAVTGAFYQCGQVCISVQRIFVHQEVMGEFRARFKKAAEALRPGDPLDEATTLGPMIDRPNRERLQLWIREAMEQGAQLVTGNEVPPLGQGNCLTATILEEVAPACRVVAEEAFGPVVVLSPVESMEEAFERVNASRFGLQCGLFTRDFTTVMRAFDALEVGGVIHDDIPSFRVDSMPYGGVKDSGLGREGVKYAMRDMLEERVLVYRM</sequence>
<dbReference type="InterPro" id="IPR016162">
    <property type="entry name" value="Ald_DH_N"/>
</dbReference>
<evidence type="ECO:0000256" key="2">
    <source>
        <dbReference type="ARBA" id="ARBA00023002"/>
    </source>
</evidence>
<organism evidence="4 5">
    <name type="scientific">Candidatus Magnetaquiglobus chichijimensis</name>
    <dbReference type="NCBI Taxonomy" id="3141448"/>
    <lineage>
        <taxon>Bacteria</taxon>
        <taxon>Pseudomonadati</taxon>
        <taxon>Pseudomonadota</taxon>
        <taxon>Magnetococcia</taxon>
        <taxon>Magnetococcales</taxon>
        <taxon>Candidatus Magnetaquicoccaceae</taxon>
        <taxon>Candidatus Magnetaquiglobus</taxon>
    </lineage>
</organism>
<dbReference type="InterPro" id="IPR016161">
    <property type="entry name" value="Ald_DH/histidinol_DH"/>
</dbReference>
<dbReference type="InterPro" id="IPR016163">
    <property type="entry name" value="Ald_DH_C"/>
</dbReference>
<feature type="domain" description="Aldehyde dehydrogenase" evidence="3">
    <location>
        <begin position="19"/>
        <end position="478"/>
    </location>
</feature>
<dbReference type="Proteomes" id="UP001628193">
    <property type="component" value="Unassembled WGS sequence"/>
</dbReference>